<proteinExistence type="predicted"/>
<evidence type="ECO:0000313" key="2">
    <source>
        <dbReference type="Proteomes" id="UP000046067"/>
    </source>
</evidence>
<gene>
    <name evidence="1" type="ORF">ERS013201_00569</name>
</gene>
<evidence type="ECO:0000313" key="1">
    <source>
        <dbReference type="EMBL" id="CSB66075.1"/>
    </source>
</evidence>
<accession>A0A655VC44</accession>
<dbReference type="EMBL" id="CWQJ01000003">
    <property type="protein sequence ID" value="CSB66075.1"/>
    <property type="molecule type" value="Genomic_DNA"/>
</dbReference>
<name>A0A655VC44_VIBCL</name>
<dbReference type="AlphaFoldDB" id="A0A655VC44"/>
<dbReference type="Proteomes" id="UP000046067">
    <property type="component" value="Unassembled WGS sequence"/>
</dbReference>
<sequence length="114" mass="13303">MANLRHNLFDRHVVGLHRVNHVEAVAFLFVFRTNTHLHRVLSRDQTFFWRVVEHGAMVIRTTIRVSVRVCIKVDQRHFTVVLSVSTQDWQSDEVIATQCQHGFATFQDFAGRGF</sequence>
<protein>
    <submittedName>
        <fullName evidence="1">Uncharacterized protein</fullName>
    </submittedName>
</protein>
<reference evidence="1 2" key="1">
    <citation type="submission" date="2015-07" db="EMBL/GenBank/DDBJ databases">
        <authorList>
            <consortium name="Pathogen Informatics"/>
        </authorList>
    </citation>
    <scope>NUCLEOTIDE SEQUENCE [LARGE SCALE GENOMIC DNA]</scope>
    <source>
        <strain evidence="1 2">A325</strain>
    </source>
</reference>
<organism evidence="1 2">
    <name type="scientific">Vibrio cholerae</name>
    <dbReference type="NCBI Taxonomy" id="666"/>
    <lineage>
        <taxon>Bacteria</taxon>
        <taxon>Pseudomonadati</taxon>
        <taxon>Pseudomonadota</taxon>
        <taxon>Gammaproteobacteria</taxon>
        <taxon>Vibrionales</taxon>
        <taxon>Vibrionaceae</taxon>
        <taxon>Vibrio</taxon>
    </lineage>
</organism>